<feature type="transmembrane region" description="Helical" evidence="1">
    <location>
        <begin position="293"/>
        <end position="311"/>
    </location>
</feature>
<feature type="transmembrane region" description="Helical" evidence="1">
    <location>
        <begin position="72"/>
        <end position="90"/>
    </location>
</feature>
<sequence>MSVSQLTVIFCQKMGNTTIEESSIFNVEFALLRPIISLSLTLTVFGFYTFLFGLSTYFLLKHQFILRRQLHLVWTTFTSTGPMFLASKTLGKSGKFYEYSVMDAVVFYNTLRTQNLDQFNIYITQDKTQTIFTGLALTCFVVANCITDSVLIHRCYIVWGSRKWIISLPVLASILLNSFGLAAAGIKTKGFSNTTTEANFQLMLKGLDYTLKYYYANAAFNLILTLTMAGRIWWIGTKLMKYSKQSRIICNKYKAIFAISLEAGILYPLFLVIYAAITANADLIPIPVDLTPIAIQLAGIAPTFIIVHTCLGRSITEKVVSSYNGMIPTECVDLRSDSSRLPAYTNDCGQKVSDAEVEVGNDEPVCLAA</sequence>
<evidence type="ECO:0000313" key="2">
    <source>
        <dbReference type="EMBL" id="THU96501.1"/>
    </source>
</evidence>
<dbReference type="Proteomes" id="UP000297245">
    <property type="component" value="Unassembled WGS sequence"/>
</dbReference>
<evidence type="ECO:0000313" key="3">
    <source>
        <dbReference type="Proteomes" id="UP000297245"/>
    </source>
</evidence>
<keyword evidence="1" id="KW-0812">Transmembrane</keyword>
<accession>A0A4S8M3L4</accession>
<keyword evidence="1" id="KW-0472">Membrane</keyword>
<feature type="transmembrane region" description="Helical" evidence="1">
    <location>
        <begin position="35"/>
        <end position="60"/>
    </location>
</feature>
<keyword evidence="1" id="KW-1133">Transmembrane helix</keyword>
<feature type="transmembrane region" description="Helical" evidence="1">
    <location>
        <begin position="213"/>
        <end position="234"/>
    </location>
</feature>
<gene>
    <name evidence="2" type="ORF">K435DRAFT_797254</name>
</gene>
<protein>
    <submittedName>
        <fullName evidence="2">Uncharacterized protein</fullName>
    </submittedName>
</protein>
<dbReference type="AlphaFoldDB" id="A0A4S8M3L4"/>
<feature type="transmembrane region" description="Helical" evidence="1">
    <location>
        <begin position="131"/>
        <end position="152"/>
    </location>
</feature>
<keyword evidence="3" id="KW-1185">Reference proteome</keyword>
<dbReference type="EMBL" id="ML179175">
    <property type="protein sequence ID" value="THU96501.1"/>
    <property type="molecule type" value="Genomic_DNA"/>
</dbReference>
<dbReference type="OrthoDB" id="3341077at2759"/>
<reference evidence="2 3" key="1">
    <citation type="journal article" date="2019" name="Nat. Ecol. Evol.">
        <title>Megaphylogeny resolves global patterns of mushroom evolution.</title>
        <authorList>
            <person name="Varga T."/>
            <person name="Krizsan K."/>
            <person name="Foldi C."/>
            <person name="Dima B."/>
            <person name="Sanchez-Garcia M."/>
            <person name="Sanchez-Ramirez S."/>
            <person name="Szollosi G.J."/>
            <person name="Szarkandi J.G."/>
            <person name="Papp V."/>
            <person name="Albert L."/>
            <person name="Andreopoulos W."/>
            <person name="Angelini C."/>
            <person name="Antonin V."/>
            <person name="Barry K.W."/>
            <person name="Bougher N.L."/>
            <person name="Buchanan P."/>
            <person name="Buyck B."/>
            <person name="Bense V."/>
            <person name="Catcheside P."/>
            <person name="Chovatia M."/>
            <person name="Cooper J."/>
            <person name="Damon W."/>
            <person name="Desjardin D."/>
            <person name="Finy P."/>
            <person name="Geml J."/>
            <person name="Haridas S."/>
            <person name="Hughes K."/>
            <person name="Justo A."/>
            <person name="Karasinski D."/>
            <person name="Kautmanova I."/>
            <person name="Kiss B."/>
            <person name="Kocsube S."/>
            <person name="Kotiranta H."/>
            <person name="LaButti K.M."/>
            <person name="Lechner B.E."/>
            <person name="Liimatainen K."/>
            <person name="Lipzen A."/>
            <person name="Lukacs Z."/>
            <person name="Mihaltcheva S."/>
            <person name="Morgado L.N."/>
            <person name="Niskanen T."/>
            <person name="Noordeloos M.E."/>
            <person name="Ohm R.A."/>
            <person name="Ortiz-Santana B."/>
            <person name="Ovrebo C."/>
            <person name="Racz N."/>
            <person name="Riley R."/>
            <person name="Savchenko A."/>
            <person name="Shiryaev A."/>
            <person name="Soop K."/>
            <person name="Spirin V."/>
            <person name="Szebenyi C."/>
            <person name="Tomsovsky M."/>
            <person name="Tulloss R.E."/>
            <person name="Uehling J."/>
            <person name="Grigoriev I.V."/>
            <person name="Vagvolgyi C."/>
            <person name="Papp T."/>
            <person name="Martin F.M."/>
            <person name="Miettinen O."/>
            <person name="Hibbett D.S."/>
            <person name="Nagy L.G."/>
        </authorList>
    </citation>
    <scope>NUCLEOTIDE SEQUENCE [LARGE SCALE GENOMIC DNA]</scope>
    <source>
        <strain evidence="2 3">CBS 962.96</strain>
    </source>
</reference>
<organism evidence="2 3">
    <name type="scientific">Dendrothele bispora (strain CBS 962.96)</name>
    <dbReference type="NCBI Taxonomy" id="1314807"/>
    <lineage>
        <taxon>Eukaryota</taxon>
        <taxon>Fungi</taxon>
        <taxon>Dikarya</taxon>
        <taxon>Basidiomycota</taxon>
        <taxon>Agaricomycotina</taxon>
        <taxon>Agaricomycetes</taxon>
        <taxon>Agaricomycetidae</taxon>
        <taxon>Agaricales</taxon>
        <taxon>Agaricales incertae sedis</taxon>
        <taxon>Dendrothele</taxon>
    </lineage>
</organism>
<proteinExistence type="predicted"/>
<evidence type="ECO:0000256" key="1">
    <source>
        <dbReference type="SAM" id="Phobius"/>
    </source>
</evidence>
<name>A0A4S8M3L4_DENBC</name>
<feature type="transmembrane region" description="Helical" evidence="1">
    <location>
        <begin position="255"/>
        <end position="277"/>
    </location>
</feature>
<feature type="transmembrane region" description="Helical" evidence="1">
    <location>
        <begin position="164"/>
        <end position="186"/>
    </location>
</feature>